<feature type="transmembrane region" description="Helical" evidence="1">
    <location>
        <begin position="170"/>
        <end position="187"/>
    </location>
</feature>
<evidence type="ECO:0000313" key="3">
    <source>
        <dbReference type="Proteomes" id="UP000031532"/>
    </source>
</evidence>
<sequence length="736" mass="83594">MNQKNYKSIAHNAQYYIQIIKHSLFFILWAIVLIYCFLIFIPIPNSLGTDLELSWQFAISRAAVDKLIFGKDIIFTYGPLGYLIHGAALEQNFFTVTKFRFIVYFILFVAVSLKIVNLKTSSQKLALFSSWFFLISINVSVTYQNISVDYQILFIFLIILSILDRLPIKLIRLCAVSLGAFAGFCLLTKFTLGIATIGSLVLFFFGNLFSCIKKNSNYLISLFALIDSLLAAISVSFLLLSPDYYVSNFHKILVCLVFSSAAGSLAWVLQLKLNRKIVLKIGEKIIKRENFSSKSVVWTVSWCVFYVIYCVCFFAIIFYSYPSLIDYFKNSIDMASNYSSAMSLVGPRRELFLAVSELILISILLVLVARVGKLGFALALFLCLFLAFKHGFVRHSANHIIIFSWCTLIIVSLSIPKLRAIRAQKFSYLLCLYALIIAFIFWIPLGASSPRSVTPDMAIANLSQLFNVISLQASVRANSNNNLAAKKLPTSMTSIIKNKKIDIVPWEISLVAANDLNWKPRPIFQSYSAYTTALDNINFKSLSAEPRDYIFYDFSAIDGRHPFFDEPRTFTYIFCNYKLNSYLSKSIEPNQFSYPTNLLLLEKLPSSGCFPSVSTSKTSTVRWNNSQHIEASDRSIILAKVKFTYSLFGKIYKSLFRSPPVMMQVTYADGSKRDYRIIPENSENGVIVSHLPKDDNEALSFFRRQLPAQVQSFRFHATNSLLYSPTIEINFLSLHI</sequence>
<feature type="transmembrane region" description="Helical" evidence="1">
    <location>
        <begin position="125"/>
        <end position="141"/>
    </location>
</feature>
<evidence type="ECO:0000256" key="1">
    <source>
        <dbReference type="SAM" id="Phobius"/>
    </source>
</evidence>
<dbReference type="Proteomes" id="UP000031532">
    <property type="component" value="Unassembled WGS sequence"/>
</dbReference>
<keyword evidence="3" id="KW-1185">Reference proteome</keyword>
<feature type="transmembrane region" description="Helical" evidence="1">
    <location>
        <begin position="101"/>
        <end position="118"/>
    </location>
</feature>
<feature type="transmembrane region" description="Helical" evidence="1">
    <location>
        <begin position="427"/>
        <end position="445"/>
    </location>
</feature>
<evidence type="ECO:0000313" key="2">
    <source>
        <dbReference type="EMBL" id="NHC34290.1"/>
    </source>
</evidence>
<feature type="transmembrane region" description="Helical" evidence="1">
    <location>
        <begin position="399"/>
        <end position="415"/>
    </location>
</feature>
<feature type="transmembrane region" description="Helical" evidence="1">
    <location>
        <begin position="252"/>
        <end position="274"/>
    </location>
</feature>
<name>A0A9X5I3S9_9CYAN</name>
<keyword evidence="1" id="KW-0472">Membrane</keyword>
<keyword evidence="1" id="KW-0812">Transmembrane</keyword>
<feature type="transmembrane region" description="Helical" evidence="1">
    <location>
        <begin position="219"/>
        <end position="240"/>
    </location>
</feature>
<accession>A0A9X5I3S9</accession>
<organism evidence="2 3">
    <name type="scientific">Scytonema millei VB511283</name>
    <dbReference type="NCBI Taxonomy" id="1245923"/>
    <lineage>
        <taxon>Bacteria</taxon>
        <taxon>Bacillati</taxon>
        <taxon>Cyanobacteriota</taxon>
        <taxon>Cyanophyceae</taxon>
        <taxon>Nostocales</taxon>
        <taxon>Scytonemataceae</taxon>
        <taxon>Scytonema</taxon>
    </lineage>
</organism>
<feature type="transmembrane region" description="Helical" evidence="1">
    <location>
        <begin position="351"/>
        <end position="369"/>
    </location>
</feature>
<protein>
    <submittedName>
        <fullName evidence="2">Uncharacterized protein</fullName>
    </submittedName>
</protein>
<feature type="transmembrane region" description="Helical" evidence="1">
    <location>
        <begin position="193"/>
        <end position="212"/>
    </location>
</feature>
<feature type="transmembrane region" description="Helical" evidence="1">
    <location>
        <begin position="295"/>
        <end position="321"/>
    </location>
</feature>
<feature type="transmembrane region" description="Helical" evidence="1">
    <location>
        <begin position="24"/>
        <end position="43"/>
    </location>
</feature>
<dbReference type="OrthoDB" id="176190at2"/>
<dbReference type="RefSeq" id="WP_039715661.1">
    <property type="nucleotide sequence ID" value="NZ_JTJC03000001.1"/>
</dbReference>
<comment type="caution">
    <text evidence="2">The sequence shown here is derived from an EMBL/GenBank/DDBJ whole genome shotgun (WGS) entry which is preliminary data.</text>
</comment>
<gene>
    <name evidence="2" type="ORF">QH73_0006395</name>
</gene>
<keyword evidence="1" id="KW-1133">Transmembrane helix</keyword>
<proteinExistence type="predicted"/>
<feature type="transmembrane region" description="Helical" evidence="1">
    <location>
        <begin position="376"/>
        <end position="393"/>
    </location>
</feature>
<feature type="transmembrane region" description="Helical" evidence="1">
    <location>
        <begin position="147"/>
        <end position="163"/>
    </location>
</feature>
<dbReference type="EMBL" id="JTJC03000001">
    <property type="protein sequence ID" value="NHC34290.1"/>
    <property type="molecule type" value="Genomic_DNA"/>
</dbReference>
<reference evidence="2 3" key="1">
    <citation type="journal article" date="2015" name="Genome Announc.">
        <title>Draft Genome Sequence of the Terrestrial Cyanobacterium Scytonema millei VB511283, Isolated from Eastern India.</title>
        <authorList>
            <person name="Sen D."/>
            <person name="Chandrababunaidu M.M."/>
            <person name="Singh D."/>
            <person name="Sanghi N."/>
            <person name="Ghorai A."/>
            <person name="Mishra G.P."/>
            <person name="Madduluri M."/>
            <person name="Adhikary S.P."/>
            <person name="Tripathy S."/>
        </authorList>
    </citation>
    <scope>NUCLEOTIDE SEQUENCE [LARGE SCALE GENOMIC DNA]</scope>
    <source>
        <strain evidence="2 3">VB511283</strain>
    </source>
</reference>
<dbReference type="AlphaFoldDB" id="A0A9X5I3S9"/>